<dbReference type="GO" id="GO:0016887">
    <property type="term" value="F:ATP hydrolysis activity"/>
    <property type="evidence" value="ECO:0007669"/>
    <property type="project" value="InterPro"/>
</dbReference>
<reference evidence="15 16" key="1">
    <citation type="submission" date="2015-11" db="EMBL/GenBank/DDBJ databases">
        <title>Draft genome sequences of new species of the genus Lactobacillus isolated from orchardgrass silage.</title>
        <authorList>
            <person name="Tohno M."/>
            <person name="Tanizawa Y."/>
            <person name="Arita M."/>
        </authorList>
    </citation>
    <scope>NUCLEOTIDE SEQUENCE [LARGE SCALE GENOMIC DNA]</scope>
    <source>
        <strain evidence="15 16">IWT126</strain>
    </source>
</reference>
<dbReference type="InterPro" id="IPR003838">
    <property type="entry name" value="ABC3_permease_C"/>
</dbReference>
<name>A0A1Z5IFI9_9LACO</name>
<dbReference type="GO" id="GO:0005886">
    <property type="term" value="C:plasma membrane"/>
    <property type="evidence" value="ECO:0007669"/>
    <property type="project" value="UniProtKB-SubCell"/>
</dbReference>
<keyword evidence="6" id="KW-0547">Nucleotide-binding</keyword>
<keyword evidence="7 15" id="KW-0067">ATP-binding</keyword>
<evidence type="ECO:0000313" key="15">
    <source>
        <dbReference type="EMBL" id="GAX00555.1"/>
    </source>
</evidence>
<comment type="caution">
    <text evidence="15">The sequence shown here is derived from an EMBL/GenBank/DDBJ whole genome shotgun (WGS) entry which is preliminary data.</text>
</comment>
<dbReference type="InterPro" id="IPR017911">
    <property type="entry name" value="MacB-like_ATP-bd"/>
</dbReference>
<proteinExistence type="inferred from homology"/>
<comment type="subcellular location">
    <subcellularLocation>
        <location evidence="1">Cell inner membrane</location>
        <topology evidence="1">Multi-pass membrane protein</topology>
    </subcellularLocation>
</comment>
<feature type="transmembrane region" description="Helical" evidence="13">
    <location>
        <begin position="619"/>
        <end position="641"/>
    </location>
</feature>
<dbReference type="AlphaFoldDB" id="A0A1Z5IFI9"/>
<dbReference type="InterPro" id="IPR017871">
    <property type="entry name" value="ABC_transporter-like_CS"/>
</dbReference>
<dbReference type="Pfam" id="PF02687">
    <property type="entry name" value="FtsX"/>
    <property type="match status" value="1"/>
</dbReference>
<feature type="transmembrane region" description="Helical" evidence="13">
    <location>
        <begin position="661"/>
        <end position="683"/>
    </location>
</feature>
<sequence>MSYLELRDIHKSYYLGKEEFPVLKGIDLNFDLGEFVSILGESGGGKSTLMNIIGGLDRQFQGSVTVDGKRLDHKNEKAMDTYRRDTIGYIYQAYNLISHLTVLDNVLIPLDMTTLSHAQREDRAMSLLKRVGLEDQAKKYPNQLSGGQKQRVAIARALASDPKVIIADEPTGALDSQNTAEVLEILDSIAQEGRLVIAVTHSQSVANSGTRIVHLEDGKINADTRLHNAYPLKDTERLKSRLLPANVAYRTAYKHFKYNFWRNSLIVLGTAIGLFAVMLFSGLGNGINGYINKQVNDLVNPQVVVVSRYQKSPNSTASAASGSSAQAGSTQSAQSSSASQSSSPQGGSSSGSQSGAGLSAATAAPTAAMPSISNKNIDQLKSLKHVTKVDNVYIASNVTSKYNDKSAVISQLQNWNTSATKNSIKYGHAPKTGEVLIGSKDVAKKLNKDHYKSMIGKTITMKYQTLNKHHKMATVNMKLKVSGIVSSSSGMGSSMRSDNYVNTKTMKNAMQDANVETKSPMVAVNVDKLDNVKSTTAQMNKLKSNAKRQFTATSVSSIISTVQTYISLATNVLAAIAAISLLVSALMIIVTMYMSVSARTKEIGILRALGESKRDVRRLFISESLIIGVLSAALATVVAFVGQTVANQALSSIANFAFVQISLSNVVVVFVIALIISLLASLLPARSAARLNPIDALSAD</sequence>
<evidence type="ECO:0000256" key="4">
    <source>
        <dbReference type="ARBA" id="ARBA00022519"/>
    </source>
</evidence>
<keyword evidence="16" id="KW-1185">Reference proteome</keyword>
<dbReference type="GO" id="GO:0022857">
    <property type="term" value="F:transmembrane transporter activity"/>
    <property type="evidence" value="ECO:0007669"/>
    <property type="project" value="TreeGrafter"/>
</dbReference>
<dbReference type="SMART" id="SM00382">
    <property type="entry name" value="AAA"/>
    <property type="match status" value="1"/>
</dbReference>
<dbReference type="Pfam" id="PF00005">
    <property type="entry name" value="ABC_tran"/>
    <property type="match status" value="1"/>
</dbReference>
<evidence type="ECO:0000313" key="16">
    <source>
        <dbReference type="Proteomes" id="UP000198402"/>
    </source>
</evidence>
<evidence type="ECO:0000256" key="7">
    <source>
        <dbReference type="ARBA" id="ARBA00022840"/>
    </source>
</evidence>
<keyword evidence="9 13" id="KW-1133">Transmembrane helix</keyword>
<comment type="similarity">
    <text evidence="11">Belongs to the ABC transporter superfamily. Macrolide exporter (TC 3.A.1.122) family.</text>
</comment>
<evidence type="ECO:0000256" key="2">
    <source>
        <dbReference type="ARBA" id="ARBA00022448"/>
    </source>
</evidence>
<keyword evidence="2" id="KW-0813">Transport</keyword>
<dbReference type="STRING" id="1302250.GCA_001313225_03271"/>
<evidence type="ECO:0000256" key="8">
    <source>
        <dbReference type="ARBA" id="ARBA00022970"/>
    </source>
</evidence>
<keyword evidence="5 13" id="KW-0812">Transmembrane</keyword>
<dbReference type="FunFam" id="3.40.50.300:FF:000032">
    <property type="entry name" value="Export ABC transporter ATP-binding protein"/>
    <property type="match status" value="1"/>
</dbReference>
<dbReference type="InterPro" id="IPR003439">
    <property type="entry name" value="ABC_transporter-like_ATP-bd"/>
</dbReference>
<dbReference type="Gene3D" id="3.40.50.300">
    <property type="entry name" value="P-loop containing nucleotide triphosphate hydrolases"/>
    <property type="match status" value="1"/>
</dbReference>
<dbReference type="Proteomes" id="UP000198402">
    <property type="component" value="Unassembled WGS sequence"/>
</dbReference>
<dbReference type="PANTHER" id="PTHR24220">
    <property type="entry name" value="IMPORT ATP-BINDING PROTEIN"/>
    <property type="match status" value="1"/>
</dbReference>
<dbReference type="SUPFAM" id="SSF52540">
    <property type="entry name" value="P-loop containing nucleoside triphosphate hydrolases"/>
    <property type="match status" value="1"/>
</dbReference>
<dbReference type="OrthoDB" id="2079174at2"/>
<evidence type="ECO:0000256" key="1">
    <source>
        <dbReference type="ARBA" id="ARBA00004429"/>
    </source>
</evidence>
<evidence type="ECO:0000259" key="14">
    <source>
        <dbReference type="PROSITE" id="PS50893"/>
    </source>
</evidence>
<dbReference type="CDD" id="cd03255">
    <property type="entry name" value="ABC_MJ0796_LolCDE_FtsE"/>
    <property type="match status" value="1"/>
</dbReference>
<evidence type="ECO:0000256" key="10">
    <source>
        <dbReference type="ARBA" id="ARBA00023136"/>
    </source>
</evidence>
<dbReference type="InterPro" id="IPR027417">
    <property type="entry name" value="P-loop_NTPase"/>
</dbReference>
<keyword evidence="3" id="KW-1003">Cell membrane</keyword>
<accession>A0A1Z5IFI9</accession>
<dbReference type="Pfam" id="PF12704">
    <property type="entry name" value="MacB_PCD"/>
    <property type="match status" value="1"/>
</dbReference>
<dbReference type="InterPro" id="IPR003593">
    <property type="entry name" value="AAA+_ATPase"/>
</dbReference>
<feature type="transmembrane region" description="Helical" evidence="13">
    <location>
        <begin position="260"/>
        <end position="283"/>
    </location>
</feature>
<keyword evidence="10 13" id="KW-0472">Membrane</keyword>
<dbReference type="PROSITE" id="PS50893">
    <property type="entry name" value="ABC_TRANSPORTER_2"/>
    <property type="match status" value="1"/>
</dbReference>
<dbReference type="EMBL" id="BCMG01000002">
    <property type="protein sequence ID" value="GAX00555.1"/>
    <property type="molecule type" value="Genomic_DNA"/>
</dbReference>
<dbReference type="GO" id="GO:0006865">
    <property type="term" value="P:amino acid transport"/>
    <property type="evidence" value="ECO:0007669"/>
    <property type="project" value="UniProtKB-KW"/>
</dbReference>
<keyword evidence="8" id="KW-0029">Amino-acid transport</keyword>
<dbReference type="InterPro" id="IPR025857">
    <property type="entry name" value="MacB_PCD"/>
</dbReference>
<organism evidence="15 16">
    <name type="scientific">Secundilactobacillus silagei JCM 19001</name>
    <dbReference type="NCBI Taxonomy" id="1302250"/>
    <lineage>
        <taxon>Bacteria</taxon>
        <taxon>Bacillati</taxon>
        <taxon>Bacillota</taxon>
        <taxon>Bacilli</taxon>
        <taxon>Lactobacillales</taxon>
        <taxon>Lactobacillaceae</taxon>
        <taxon>Secundilactobacillus</taxon>
    </lineage>
</organism>
<evidence type="ECO:0000256" key="13">
    <source>
        <dbReference type="SAM" id="Phobius"/>
    </source>
</evidence>
<evidence type="ECO:0000256" key="12">
    <source>
        <dbReference type="SAM" id="MobiDB-lite"/>
    </source>
</evidence>
<feature type="transmembrane region" description="Helical" evidence="13">
    <location>
        <begin position="572"/>
        <end position="598"/>
    </location>
</feature>
<evidence type="ECO:0000256" key="9">
    <source>
        <dbReference type="ARBA" id="ARBA00022989"/>
    </source>
</evidence>
<dbReference type="GO" id="GO:0005524">
    <property type="term" value="F:ATP binding"/>
    <property type="evidence" value="ECO:0007669"/>
    <property type="project" value="UniProtKB-KW"/>
</dbReference>
<protein>
    <submittedName>
        <fullName evidence="15">Antimicrobial peptide ABC transporter ATP-binding and permease protein</fullName>
    </submittedName>
</protein>
<feature type="domain" description="ABC transporter" evidence="14">
    <location>
        <begin position="4"/>
        <end position="242"/>
    </location>
</feature>
<evidence type="ECO:0000256" key="6">
    <source>
        <dbReference type="ARBA" id="ARBA00022741"/>
    </source>
</evidence>
<dbReference type="PROSITE" id="PS00211">
    <property type="entry name" value="ABC_TRANSPORTER_1"/>
    <property type="match status" value="1"/>
</dbReference>
<keyword evidence="4" id="KW-0997">Cell inner membrane</keyword>
<dbReference type="GO" id="GO:0098796">
    <property type="term" value="C:membrane protein complex"/>
    <property type="evidence" value="ECO:0007669"/>
    <property type="project" value="UniProtKB-ARBA"/>
</dbReference>
<evidence type="ECO:0000256" key="3">
    <source>
        <dbReference type="ARBA" id="ARBA00022475"/>
    </source>
</evidence>
<dbReference type="InterPro" id="IPR015854">
    <property type="entry name" value="ABC_transpr_LolD-like"/>
</dbReference>
<feature type="region of interest" description="Disordered" evidence="12">
    <location>
        <begin position="315"/>
        <end position="359"/>
    </location>
</feature>
<gene>
    <name evidence="15" type="ORF">IWT126_00570</name>
</gene>
<feature type="transmembrane region" description="Helical" evidence="13">
    <location>
        <begin position="549"/>
        <end position="566"/>
    </location>
</feature>
<dbReference type="RefSeq" id="WP_089136242.1">
    <property type="nucleotide sequence ID" value="NZ_BCMG01000002.1"/>
</dbReference>
<evidence type="ECO:0000256" key="11">
    <source>
        <dbReference type="ARBA" id="ARBA00038388"/>
    </source>
</evidence>
<evidence type="ECO:0000256" key="5">
    <source>
        <dbReference type="ARBA" id="ARBA00022692"/>
    </source>
</evidence>